<sequence>MSVARAATGPRTTEGASQALEALGADAAPPRCAGETDTSRCGGGANEEKQ</sequence>
<dbReference type="Proteomes" id="UP000184388">
    <property type="component" value="Unassembled WGS sequence"/>
</dbReference>
<evidence type="ECO:0000256" key="1">
    <source>
        <dbReference type="SAM" id="MobiDB-lite"/>
    </source>
</evidence>
<gene>
    <name evidence="2" type="ORF">SAMN05216268_108261</name>
</gene>
<evidence type="ECO:0000313" key="3">
    <source>
        <dbReference type="Proteomes" id="UP000184388"/>
    </source>
</evidence>
<reference evidence="3" key="1">
    <citation type="submission" date="2016-11" db="EMBL/GenBank/DDBJ databases">
        <authorList>
            <person name="Jaros S."/>
            <person name="Januszkiewicz K."/>
            <person name="Wedrychowicz H."/>
        </authorList>
    </citation>
    <scope>NUCLEOTIDE SEQUENCE [LARGE SCALE GENOMIC DNA]</scope>
    <source>
        <strain evidence="3">CGMCC 4.3555</strain>
    </source>
</reference>
<feature type="compositionally biased region" description="Gly residues" evidence="1">
    <location>
        <begin position="41"/>
        <end position="50"/>
    </location>
</feature>
<organism evidence="2 3">
    <name type="scientific">Streptomyces yunnanensis</name>
    <dbReference type="NCBI Taxonomy" id="156453"/>
    <lineage>
        <taxon>Bacteria</taxon>
        <taxon>Bacillati</taxon>
        <taxon>Actinomycetota</taxon>
        <taxon>Actinomycetes</taxon>
        <taxon>Kitasatosporales</taxon>
        <taxon>Streptomycetaceae</taxon>
        <taxon>Streptomyces</taxon>
    </lineage>
</organism>
<accession>A0A9X8MWT3</accession>
<protein>
    <submittedName>
        <fullName evidence="2">Uncharacterized protein</fullName>
    </submittedName>
</protein>
<proteinExistence type="predicted"/>
<dbReference type="AlphaFoldDB" id="A0A9X8MWT3"/>
<name>A0A9X8MWT3_9ACTN</name>
<dbReference type="RefSeq" id="WP_167390758.1">
    <property type="nucleotide sequence ID" value="NZ_FRBK01000008.1"/>
</dbReference>
<feature type="region of interest" description="Disordered" evidence="1">
    <location>
        <begin position="1"/>
        <end position="50"/>
    </location>
</feature>
<evidence type="ECO:0000313" key="2">
    <source>
        <dbReference type="EMBL" id="SHM10937.1"/>
    </source>
</evidence>
<comment type="caution">
    <text evidence="2">The sequence shown here is derived from an EMBL/GenBank/DDBJ whole genome shotgun (WGS) entry which is preliminary data.</text>
</comment>
<dbReference type="EMBL" id="FRBK01000008">
    <property type="protein sequence ID" value="SHM10937.1"/>
    <property type="molecule type" value="Genomic_DNA"/>
</dbReference>